<reference evidence="1 2" key="1">
    <citation type="submission" date="2018-03" db="EMBL/GenBank/DDBJ databases">
        <title>Genomic Encyclopedia of Archaeal and Bacterial Type Strains, Phase II (KMG-II): from individual species to whole genera.</title>
        <authorList>
            <person name="Goeker M."/>
        </authorList>
    </citation>
    <scope>NUCLEOTIDE SEQUENCE [LARGE SCALE GENOMIC DNA]</scope>
    <source>
        <strain evidence="1 2">DSM 100346</strain>
    </source>
</reference>
<sequence>MTKRSFILFVSLISFMISVTFSLSLQGIGADNKGLHSKQSAIASSQFGTSYDDQEAILQADESEWRENLNDLLRHRGPSYRFSGIDEFSITIFCFGLISAGNYRPTLSWVFCLRELVLPDYYYFLHRLCPF</sequence>
<gene>
    <name evidence="1" type="ORF">CLV98_102267</name>
</gene>
<dbReference type="RefSeq" id="WP_146202231.1">
    <property type="nucleotide sequence ID" value="NZ_QGDT01000002.1"/>
</dbReference>
<dbReference type="Proteomes" id="UP000245880">
    <property type="component" value="Unassembled WGS sequence"/>
</dbReference>
<dbReference type="OrthoDB" id="952898at2"/>
<organism evidence="1 2">
    <name type="scientific">Dyadobacter jejuensis</name>
    <dbReference type="NCBI Taxonomy" id="1082580"/>
    <lineage>
        <taxon>Bacteria</taxon>
        <taxon>Pseudomonadati</taxon>
        <taxon>Bacteroidota</taxon>
        <taxon>Cytophagia</taxon>
        <taxon>Cytophagales</taxon>
        <taxon>Spirosomataceae</taxon>
        <taxon>Dyadobacter</taxon>
    </lineage>
</organism>
<evidence type="ECO:0000313" key="2">
    <source>
        <dbReference type="Proteomes" id="UP000245880"/>
    </source>
</evidence>
<evidence type="ECO:0000313" key="1">
    <source>
        <dbReference type="EMBL" id="PWJ59434.1"/>
    </source>
</evidence>
<comment type="caution">
    <text evidence="1">The sequence shown here is derived from an EMBL/GenBank/DDBJ whole genome shotgun (WGS) entry which is preliminary data.</text>
</comment>
<protein>
    <submittedName>
        <fullName evidence="1">Uncharacterized protein</fullName>
    </submittedName>
</protein>
<dbReference type="AlphaFoldDB" id="A0A316AQH5"/>
<proteinExistence type="predicted"/>
<name>A0A316AQH5_9BACT</name>
<accession>A0A316AQH5</accession>
<keyword evidence="2" id="KW-1185">Reference proteome</keyword>
<dbReference type="EMBL" id="QGDT01000002">
    <property type="protein sequence ID" value="PWJ59434.1"/>
    <property type="molecule type" value="Genomic_DNA"/>
</dbReference>